<feature type="region of interest" description="Disordered" evidence="1">
    <location>
        <begin position="503"/>
        <end position="648"/>
    </location>
</feature>
<feature type="region of interest" description="Disordered" evidence="1">
    <location>
        <begin position="765"/>
        <end position="786"/>
    </location>
</feature>
<feature type="compositionally biased region" description="Gly residues" evidence="1">
    <location>
        <begin position="615"/>
        <end position="628"/>
    </location>
</feature>
<dbReference type="InterPro" id="IPR053040">
    <property type="entry name" value="LRR-containing_protein_71"/>
</dbReference>
<dbReference type="STRING" id="765915.A0A1Y2HDV8"/>
<feature type="region of interest" description="Disordered" evidence="1">
    <location>
        <begin position="68"/>
        <end position="95"/>
    </location>
</feature>
<comment type="caution">
    <text evidence="2">The sequence shown here is derived from an EMBL/GenBank/DDBJ whole genome shotgun (WGS) entry which is preliminary data.</text>
</comment>
<feature type="compositionally biased region" description="Low complexity" evidence="1">
    <location>
        <begin position="568"/>
        <end position="585"/>
    </location>
</feature>
<dbReference type="Gene3D" id="3.80.10.10">
    <property type="entry name" value="Ribonuclease Inhibitor"/>
    <property type="match status" value="1"/>
</dbReference>
<organism evidence="2 3">
    <name type="scientific">Catenaria anguillulae PL171</name>
    <dbReference type="NCBI Taxonomy" id="765915"/>
    <lineage>
        <taxon>Eukaryota</taxon>
        <taxon>Fungi</taxon>
        <taxon>Fungi incertae sedis</taxon>
        <taxon>Blastocladiomycota</taxon>
        <taxon>Blastocladiomycetes</taxon>
        <taxon>Blastocladiales</taxon>
        <taxon>Catenariaceae</taxon>
        <taxon>Catenaria</taxon>
    </lineage>
</organism>
<keyword evidence="3" id="KW-1185">Reference proteome</keyword>
<sequence>MAPRRCRFIRRHFRPPSFVPCIAIKEHPQVLAGTSSKLRPRHVYASCLNVLPLLAATIGQQPQQPQLAAVATSSGPGHEAAASAAVGDQPSLATADGHDALATSLSSTAGSPPTATTTTAAATTTPAATGFSIDRLLAGVTITPLAAVPLPPPLAGTASSFSALMAPGFPFAPNTTDASASAASPAVPPAPLLPTAPITSLQSLQARNLHLPLATLPNMCLALFADSTIVDLRLVNCNLTVAHLQILVNQISALSHIRCLYIDHNPLLSGGSATLPSTSLSSSASSSPSQSSSLDVSLWTQLVTSNPTLVLLSARGCSLADPVVTAIATGIKSHMCGLRVLCLARNKITRVGVEALADALLPRGPAAISSNMGTTPSVVVVGAQGPPPTLAITPTASVAPPALPSMTSPTPAMIPTNTSMLPSLPVSSTTTHTPPLISLSLASNALTDESAFALARVLGKQPLTQDDAAMRKKFFTELERLKVVEEEALLAQEMAGAATAGGKKAKAGAGAGGAGGAGKPGTARGGSAEERQAAGAKGGKGTAAAGAASPSKGGAAAGAAGAKGAGGLSAANANPAAGGKPPGSAVDVKGSGGGPSAKKGSAAAPASGAAAKKGGAPGAGGKGKGGAGADADASVEEGTSSANLDANGEPLEVISVPPGIDLDMFEQGGGYFLWGNRTLAHINLSMNRLSVNAVKMFADAIADQMVTDKNLITSNMYATDPGLKERSKHGLLTVNLERNLFPTDDNTAVSELHTAFEKKLAMFSAPSSSNVPTPSASSRIQSAVKR</sequence>
<dbReference type="Proteomes" id="UP000193411">
    <property type="component" value="Unassembled WGS sequence"/>
</dbReference>
<evidence type="ECO:0000256" key="1">
    <source>
        <dbReference type="SAM" id="MobiDB-lite"/>
    </source>
</evidence>
<feature type="compositionally biased region" description="Low complexity" evidence="1">
    <location>
        <begin position="542"/>
        <end position="560"/>
    </location>
</feature>
<evidence type="ECO:0000313" key="2">
    <source>
        <dbReference type="EMBL" id="ORZ32184.1"/>
    </source>
</evidence>
<dbReference type="AlphaFoldDB" id="A0A1Y2HDV8"/>
<dbReference type="PANTHER" id="PTHR46984">
    <property type="entry name" value="LEUCINE-RICH REPEAT-CONTAINING PROTEIN 71"/>
    <property type="match status" value="1"/>
</dbReference>
<feature type="compositionally biased region" description="Gly residues" evidence="1">
    <location>
        <begin position="509"/>
        <end position="519"/>
    </location>
</feature>
<name>A0A1Y2HDV8_9FUNG</name>
<proteinExistence type="predicted"/>
<evidence type="ECO:0000313" key="3">
    <source>
        <dbReference type="Proteomes" id="UP000193411"/>
    </source>
</evidence>
<dbReference type="Pfam" id="PF13516">
    <property type="entry name" value="LRR_6"/>
    <property type="match status" value="1"/>
</dbReference>
<feature type="compositionally biased region" description="Low complexity" evidence="1">
    <location>
        <begin position="765"/>
        <end position="778"/>
    </location>
</feature>
<dbReference type="PANTHER" id="PTHR46984:SF1">
    <property type="entry name" value="LEUCINE-RICH REPEAT-CONTAINING PROTEIN 71"/>
    <property type="match status" value="1"/>
</dbReference>
<feature type="compositionally biased region" description="Low complexity" evidence="1">
    <location>
        <begin position="596"/>
        <end position="614"/>
    </location>
</feature>
<dbReference type="InterPro" id="IPR032675">
    <property type="entry name" value="LRR_dom_sf"/>
</dbReference>
<dbReference type="SUPFAM" id="SSF52047">
    <property type="entry name" value="RNI-like"/>
    <property type="match status" value="1"/>
</dbReference>
<feature type="region of interest" description="Disordered" evidence="1">
    <location>
        <begin position="103"/>
        <end position="122"/>
    </location>
</feature>
<dbReference type="InterPro" id="IPR001611">
    <property type="entry name" value="Leu-rich_rpt"/>
</dbReference>
<gene>
    <name evidence="2" type="ORF">BCR44DRAFT_1253604</name>
</gene>
<reference evidence="2 3" key="1">
    <citation type="submission" date="2016-07" db="EMBL/GenBank/DDBJ databases">
        <title>Pervasive Adenine N6-methylation of Active Genes in Fungi.</title>
        <authorList>
            <consortium name="DOE Joint Genome Institute"/>
            <person name="Mondo S.J."/>
            <person name="Dannebaum R.O."/>
            <person name="Kuo R.C."/>
            <person name="Labutti K."/>
            <person name="Haridas S."/>
            <person name="Kuo A."/>
            <person name="Salamov A."/>
            <person name="Ahrendt S.R."/>
            <person name="Lipzen A."/>
            <person name="Sullivan W."/>
            <person name="Andreopoulos W.B."/>
            <person name="Clum A."/>
            <person name="Lindquist E."/>
            <person name="Daum C."/>
            <person name="Ramamoorthy G.K."/>
            <person name="Gryganskyi A."/>
            <person name="Culley D."/>
            <person name="Magnuson J.K."/>
            <person name="James T.Y."/>
            <person name="O'Malley M.A."/>
            <person name="Stajich J.E."/>
            <person name="Spatafora J.W."/>
            <person name="Visel A."/>
            <person name="Grigoriev I.V."/>
        </authorList>
    </citation>
    <scope>NUCLEOTIDE SEQUENCE [LARGE SCALE GENOMIC DNA]</scope>
    <source>
        <strain evidence="2 3">PL171</strain>
    </source>
</reference>
<accession>A0A1Y2HDV8</accession>
<dbReference type="OrthoDB" id="76105at2759"/>
<dbReference type="EMBL" id="MCFL01000050">
    <property type="protein sequence ID" value="ORZ32184.1"/>
    <property type="molecule type" value="Genomic_DNA"/>
</dbReference>
<dbReference type="SMART" id="SM00368">
    <property type="entry name" value="LRR_RI"/>
    <property type="match status" value="4"/>
</dbReference>
<protein>
    <submittedName>
        <fullName evidence="2">Uncharacterized protein</fullName>
    </submittedName>
</protein>